<comment type="similarity">
    <text evidence="3">Belongs to the MCRIP family.</text>
</comment>
<keyword evidence="8" id="KW-1185">Reference proteome</keyword>
<name>A0A8C4R839_EPTBU</name>
<feature type="region of interest" description="Disordered" evidence="6">
    <location>
        <begin position="59"/>
        <end position="80"/>
    </location>
</feature>
<evidence type="ECO:0000313" key="7">
    <source>
        <dbReference type="Ensembl" id="ENSEBUP00000025740.1"/>
    </source>
</evidence>
<evidence type="ECO:0000256" key="4">
    <source>
        <dbReference type="ARBA" id="ARBA00022490"/>
    </source>
</evidence>
<organism evidence="7 8">
    <name type="scientific">Eptatretus burgeri</name>
    <name type="common">Inshore hagfish</name>
    <dbReference type="NCBI Taxonomy" id="7764"/>
    <lineage>
        <taxon>Eukaryota</taxon>
        <taxon>Metazoa</taxon>
        <taxon>Chordata</taxon>
        <taxon>Craniata</taxon>
        <taxon>Vertebrata</taxon>
        <taxon>Cyclostomata</taxon>
        <taxon>Myxini</taxon>
        <taxon>Myxiniformes</taxon>
        <taxon>Myxinidae</taxon>
        <taxon>Eptatretinae</taxon>
        <taxon>Eptatretus</taxon>
    </lineage>
</organism>
<dbReference type="GO" id="GO:0005634">
    <property type="term" value="C:nucleus"/>
    <property type="evidence" value="ECO:0007669"/>
    <property type="project" value="UniProtKB-SubCell"/>
</dbReference>
<dbReference type="AlphaFoldDB" id="A0A8C4R839"/>
<comment type="subcellular location">
    <subcellularLocation>
        <location evidence="2">Cytoplasm</location>
        <location evidence="2">Stress granule</location>
    </subcellularLocation>
    <subcellularLocation>
        <location evidence="1">Nucleus</location>
    </subcellularLocation>
</comment>
<proteinExistence type="inferred from homology"/>
<evidence type="ECO:0000256" key="5">
    <source>
        <dbReference type="ARBA" id="ARBA00023242"/>
    </source>
</evidence>
<keyword evidence="5" id="KW-0539">Nucleus</keyword>
<keyword evidence="4" id="KW-0963">Cytoplasm</keyword>
<dbReference type="GO" id="GO:0010494">
    <property type="term" value="C:cytoplasmic stress granule"/>
    <property type="evidence" value="ECO:0007669"/>
    <property type="project" value="UniProtKB-SubCell"/>
</dbReference>
<dbReference type="Pfam" id="PF14799">
    <property type="entry name" value="FAM195"/>
    <property type="match status" value="1"/>
</dbReference>
<dbReference type="Proteomes" id="UP000694388">
    <property type="component" value="Unplaced"/>
</dbReference>
<dbReference type="Ensembl" id="ENSEBUT00000026316.1">
    <property type="protein sequence ID" value="ENSEBUP00000025740.1"/>
    <property type="gene ID" value="ENSEBUG00000015859.1"/>
</dbReference>
<evidence type="ECO:0000256" key="1">
    <source>
        <dbReference type="ARBA" id="ARBA00004123"/>
    </source>
</evidence>
<evidence type="ECO:0000313" key="8">
    <source>
        <dbReference type="Proteomes" id="UP000694388"/>
    </source>
</evidence>
<accession>A0A8C4R839</accession>
<evidence type="ECO:0000256" key="2">
    <source>
        <dbReference type="ARBA" id="ARBA00004210"/>
    </source>
</evidence>
<protein>
    <submittedName>
        <fullName evidence="7">Uncharacterized protein</fullName>
    </submittedName>
</protein>
<evidence type="ECO:0000256" key="6">
    <source>
        <dbReference type="SAM" id="MobiDB-lite"/>
    </source>
</evidence>
<feature type="compositionally biased region" description="Polar residues" evidence="6">
    <location>
        <begin position="59"/>
        <end position="73"/>
    </location>
</feature>
<dbReference type="InterPro" id="IPR029428">
    <property type="entry name" value="MCRIP"/>
</dbReference>
<sequence>MEYIDWDPALTRAATGCHIGLMERNPSVTGFRLVTNILYLAFSSSPVTRPGVVTINGKRMSSTRAAGGQQESPNHAHEDNVRFVSQAWQRVERELRMCRDDGPLSYREKEPNPELRSEYIPNTHGKSRELNEACKLKYITHTC</sequence>
<reference evidence="7" key="2">
    <citation type="submission" date="2025-09" db="UniProtKB">
        <authorList>
            <consortium name="Ensembl"/>
        </authorList>
    </citation>
    <scope>IDENTIFICATION</scope>
</reference>
<reference evidence="7" key="1">
    <citation type="submission" date="2025-08" db="UniProtKB">
        <authorList>
            <consortium name="Ensembl"/>
        </authorList>
    </citation>
    <scope>IDENTIFICATION</scope>
</reference>
<evidence type="ECO:0000256" key="3">
    <source>
        <dbReference type="ARBA" id="ARBA00010821"/>
    </source>
</evidence>